<dbReference type="GO" id="GO:0090694">
    <property type="term" value="C:Scc2-Scc4 cohesin loading complex"/>
    <property type="evidence" value="ECO:0007669"/>
    <property type="project" value="TreeGrafter"/>
</dbReference>
<dbReference type="STRING" id="1340429.A0A2G4SZD9"/>
<evidence type="ECO:0000259" key="2">
    <source>
        <dbReference type="Pfam" id="PF12830"/>
    </source>
</evidence>
<dbReference type="InterPro" id="IPR016024">
    <property type="entry name" value="ARM-type_fold"/>
</dbReference>
<dbReference type="GO" id="GO:0071169">
    <property type="term" value="P:establishment of protein localization to chromatin"/>
    <property type="evidence" value="ECO:0007669"/>
    <property type="project" value="TreeGrafter"/>
</dbReference>
<dbReference type="GO" id="GO:0003682">
    <property type="term" value="F:chromatin binding"/>
    <property type="evidence" value="ECO:0007669"/>
    <property type="project" value="TreeGrafter"/>
</dbReference>
<dbReference type="RefSeq" id="XP_023467829.1">
    <property type="nucleotide sequence ID" value="XM_023608483.1"/>
</dbReference>
<dbReference type="GO" id="GO:0034087">
    <property type="term" value="P:establishment of mitotic sister chromatid cohesion"/>
    <property type="evidence" value="ECO:0007669"/>
    <property type="project" value="TreeGrafter"/>
</dbReference>
<dbReference type="EMBL" id="KZ303846">
    <property type="protein sequence ID" value="PHZ14121.1"/>
    <property type="molecule type" value="Genomic_DNA"/>
</dbReference>
<dbReference type="CDD" id="cd23958">
    <property type="entry name" value="SCC2"/>
    <property type="match status" value="1"/>
</dbReference>
<feature type="domain" description="Sister chromatid cohesion C-terminal" evidence="2">
    <location>
        <begin position="1284"/>
        <end position="1468"/>
    </location>
</feature>
<dbReference type="GO" id="GO:1990414">
    <property type="term" value="P:replication-born double-strand break repair via sister chromatid exchange"/>
    <property type="evidence" value="ECO:0007669"/>
    <property type="project" value="TreeGrafter"/>
</dbReference>
<proteinExistence type="inferred from homology"/>
<dbReference type="InterPro" id="IPR033031">
    <property type="entry name" value="Scc2/Nipped-B"/>
</dbReference>
<dbReference type="PANTHER" id="PTHR21704:SF18">
    <property type="entry name" value="NIPPED-B-LIKE PROTEIN"/>
    <property type="match status" value="1"/>
</dbReference>
<evidence type="ECO:0000313" key="4">
    <source>
        <dbReference type="Proteomes" id="UP000242254"/>
    </source>
</evidence>
<dbReference type="GO" id="GO:0061775">
    <property type="term" value="F:cohesin loader activity"/>
    <property type="evidence" value="ECO:0007669"/>
    <property type="project" value="InterPro"/>
</dbReference>
<dbReference type="InterPro" id="IPR024986">
    <property type="entry name" value="Nipped-B_C"/>
</dbReference>
<sequence length="1598" mass="184492">MSHLSSIFFIYIQLKPGEQAANHPFPQSKNCGLETPEGVRSRADRRSAMTTNPTVHPGFLSPDARPSVYMVSNEQVEFQAPLPVNGSNSTTEFATPISIPRTNLIQSRLSHYITCICNDLENYERDKTQQKTKTLLKFYDNTPLLDIQVARRFTSLLMTAMNHNKIESIVDMEKFSKIIKLLENSITICAELDLIEHYSQTRNKTALFSMLNLLSETIEIAGILFDILIHCRLDKQFVSRHLITHCLHFIKNQLDYIVYPFTDLNEFEEQSSFNLNTRTVYDLIRESPNEKRLVSLFIPNITKFLRRAHQLIQREELDDDVLVTVAYISMAPFFHDQSEQTECILEDSGTFSPYEQLKFSALDILKHIFSSYPQHRRWIFEEILTSLGSLTAMNDKRSYRLHDNQSIHVISALFMELVQCSSNVSNLSGYRNWFRKWNIKYQKAQKSNDTEKLKLLDDQLLTKAANAWRHGTEAAANSASFFLEFLMCKSKRKDVYSLTEYRQLLSNTLEDVMKVFNDPAWPVAELIIKVFSRILIALLEGDHSDQYLKTLAVEWLGIIACKIRTSQELLSGDNTKVYRPDWIFDLNDKLPTQINKDTSVESIELLNQCRKKLLDSVMEEHAGSSVVQFYLVSWGFTESVLWAKANKGWKVDKKSMLENISTTEDKKTDMVQEVDDQDVTMDQEEKWPLAAVHILQDTCKYYWLSSLGLDCSFPQPSKPYCFPEMSRSDVASIVELLASRQTLYTSYNFILSELFTCLDKDAVYLRVKSLKAIGRISMQVPEIFEESRVYTSVVQRVHDNSPSVRDAAIEIVARYLSQQHDVPLKLYELVSGRIMDTATNVRKRLVKLLRELYFKFTDEEVRVDIASKLIMRIADNEVSISDLALKATQEILFMPFKEVEKDGNDYFGYSYANAPKQRKQRINKLTKVITGAVAKLDPSLNGQNAALSQIVQRTIDRADGKLKEWYEKIFQWIIDSLFDQMVLLDEEDNTTEFISYLATVHSFIKSCPDLLRTTQISMLQPYLTISEIDDWTRAYYVLVIYRDVLPNMKYHERGFIEILERILVQLLTTCPLELTSSAASCLCVIVDRISRRYSILIKILGSCVLKLRQVRDAILQYSVTEKTFTGALKMLLLCGLLCQHFEFDKRRQEEPVAMSGLDAVYRGSIGTLIFDLLHFFAGDERMNELGEQGMTIRLTALQALGYFYCSYPTFIISNTSTELMDKIFNQGTNAMKTQLMRVFQEFLSAEDKRIEKRQHEEGEKEEIINLDILLGNTEEYAELGVNGSLMQRYLPKILECTLNKTSGLLYAAFEVVSSVIHRGLAHPVLCMPVIIAAETSPDALLRTKAYYTHKYAHDKYGVLLYMQMSEYISTSFQYQKLLYGSNVKGYGKRGGDSRTESVLALTYTVLKDKTKAKFDFIYALIRPFMFDLKTTAPEEIELDYLKYLAENLMVFDFCTTDELLFVVYHIDRLIMTLGTDLLSFVQFLRKQGKLEEEDEMDHDLLMASKLSLVLCMLMLLKKLLIELYDIPDEQICKYNPNNKHRSRDITKDLEMPQFIDWEEELLYFKHCTLDRRTGLDACSKFEYLIMNDTTALVMTDES</sequence>
<dbReference type="PANTHER" id="PTHR21704">
    <property type="entry name" value="NIPPED-B-LIKE PROTEIN DELANGIN SCC2-RELATED"/>
    <property type="match status" value="1"/>
</dbReference>
<comment type="subcellular location">
    <subcellularLocation>
        <location evidence="1">Nucleus</location>
    </subcellularLocation>
</comment>
<keyword evidence="1" id="KW-0131">Cell cycle</keyword>
<dbReference type="Pfam" id="PF20168">
    <property type="entry name" value="PDS5"/>
    <property type="match status" value="1"/>
</dbReference>
<reference evidence="3 4" key="1">
    <citation type="journal article" date="2016" name="Proc. Natl. Acad. Sci. U.S.A.">
        <title>Lipid metabolic changes in an early divergent fungus govern the establishment of a mutualistic symbiosis with endobacteria.</title>
        <authorList>
            <person name="Lastovetsky O.A."/>
            <person name="Gaspar M.L."/>
            <person name="Mondo S.J."/>
            <person name="LaButti K.M."/>
            <person name="Sandor L."/>
            <person name="Grigoriev I.V."/>
            <person name="Henry S.A."/>
            <person name="Pawlowska T.E."/>
        </authorList>
    </citation>
    <scope>NUCLEOTIDE SEQUENCE [LARGE SCALE GENOMIC DNA]</scope>
    <source>
        <strain evidence="3 4">ATCC 52813</strain>
    </source>
</reference>
<keyword evidence="4" id="KW-1185">Reference proteome</keyword>
<keyword evidence="1" id="KW-0539">Nucleus</keyword>
<evidence type="ECO:0000256" key="1">
    <source>
        <dbReference type="RuleBase" id="RU364107"/>
    </source>
</evidence>
<comment type="similarity">
    <text evidence="1">Belongs to the SCC2/Nipped-B family.</text>
</comment>
<dbReference type="GO" id="GO:0140588">
    <property type="term" value="P:chromatin looping"/>
    <property type="evidence" value="ECO:0007669"/>
    <property type="project" value="InterPro"/>
</dbReference>
<dbReference type="Proteomes" id="UP000242254">
    <property type="component" value="Unassembled WGS sequence"/>
</dbReference>
<dbReference type="GO" id="GO:0010468">
    <property type="term" value="P:regulation of gene expression"/>
    <property type="evidence" value="ECO:0007669"/>
    <property type="project" value="InterPro"/>
</dbReference>
<gene>
    <name evidence="3" type="ORF">RHIMIDRAFT_236111</name>
</gene>
<dbReference type="SUPFAM" id="SSF48371">
    <property type="entry name" value="ARM repeat"/>
    <property type="match status" value="1"/>
</dbReference>
<protein>
    <recommendedName>
        <fullName evidence="1">Sister chromatid cohesion protein</fullName>
    </recommendedName>
</protein>
<dbReference type="Pfam" id="PF12830">
    <property type="entry name" value="Nipped-B_C"/>
    <property type="match status" value="1"/>
</dbReference>
<organism evidence="3 4">
    <name type="scientific">Rhizopus microsporus ATCC 52813</name>
    <dbReference type="NCBI Taxonomy" id="1340429"/>
    <lineage>
        <taxon>Eukaryota</taxon>
        <taxon>Fungi</taxon>
        <taxon>Fungi incertae sedis</taxon>
        <taxon>Mucoromycota</taxon>
        <taxon>Mucoromycotina</taxon>
        <taxon>Mucoromycetes</taxon>
        <taxon>Mucorales</taxon>
        <taxon>Mucorineae</taxon>
        <taxon>Rhizopodaceae</taxon>
        <taxon>Rhizopus</taxon>
    </lineage>
</organism>
<accession>A0A2G4SZD9</accession>
<evidence type="ECO:0000313" key="3">
    <source>
        <dbReference type="EMBL" id="PHZ14121.1"/>
    </source>
</evidence>
<keyword evidence="1" id="KW-0677">Repeat</keyword>
<dbReference type="GeneID" id="35439473"/>
<name>A0A2G4SZD9_RHIZD</name>
<dbReference type="Gene3D" id="1.25.10.10">
    <property type="entry name" value="Leucine-rich Repeat Variant"/>
    <property type="match status" value="1"/>
</dbReference>
<dbReference type="InterPro" id="IPR011989">
    <property type="entry name" value="ARM-like"/>
</dbReference>